<sequence length="279" mass="32160">MRSSRLRKFGKKNKGFLIILQLAAIYYVSIISLSYLTNGTLAYYSDTSQTNTRITTASDWYDGSDLIFPNRGTQVVHSCPPEEIGVVVKNDGLDMSKATEYEIYYTELYENGNPLKHGDRIFSGWIEPIPKGGTVLLTYQAESEGWYVFKALQRPGFEKDYINRKEVWSEKVKVQCKKQKDIKGAAEEEENEIDKSLEEKEEIVEEQPNEDIKNEEEENKEEKMDEELEPEPEKEEKSEEIPPEESDDEKTEEEISSDQPKNQSIDEEKEHEGDESSEG</sequence>
<dbReference type="NCBIfam" id="TIGR04087">
    <property type="entry name" value="YqxM_for_SipW"/>
    <property type="match status" value="1"/>
</dbReference>
<dbReference type="EMBL" id="CP018866">
    <property type="protein sequence ID" value="AST93239.1"/>
    <property type="molecule type" value="Genomic_DNA"/>
</dbReference>
<protein>
    <submittedName>
        <fullName evidence="3">Amyloid fiber anchoring/assembly protein TapA</fullName>
    </submittedName>
</protein>
<feature type="transmembrane region" description="Helical" evidence="2">
    <location>
        <begin position="16"/>
        <end position="36"/>
    </location>
</feature>
<proteinExistence type="predicted"/>
<dbReference type="STRING" id="1314751.GCA_001591425_03116"/>
<dbReference type="RefSeq" id="WP_066418118.1">
    <property type="nucleotide sequence ID" value="NZ_CP018866.1"/>
</dbReference>
<gene>
    <name evidence="3" type="ORF">BC6307_19245</name>
</gene>
<dbReference type="KEGG" id="bcoh:BC6307_19245"/>
<evidence type="ECO:0000256" key="1">
    <source>
        <dbReference type="SAM" id="MobiDB-lite"/>
    </source>
</evidence>
<dbReference type="InterPro" id="IPR023848">
    <property type="entry name" value="TasA"/>
</dbReference>
<feature type="region of interest" description="Disordered" evidence="1">
    <location>
        <begin position="179"/>
        <end position="279"/>
    </location>
</feature>
<keyword evidence="4" id="KW-1185">Reference proteome</keyword>
<organism evidence="3 4">
    <name type="scientific">Sutcliffiella cohnii</name>
    <dbReference type="NCBI Taxonomy" id="33932"/>
    <lineage>
        <taxon>Bacteria</taxon>
        <taxon>Bacillati</taxon>
        <taxon>Bacillota</taxon>
        <taxon>Bacilli</taxon>
        <taxon>Bacillales</taxon>
        <taxon>Bacillaceae</taxon>
        <taxon>Sutcliffiella</taxon>
    </lineage>
</organism>
<feature type="compositionally biased region" description="Acidic residues" evidence="1">
    <location>
        <begin position="241"/>
        <end position="256"/>
    </location>
</feature>
<dbReference type="Proteomes" id="UP000215224">
    <property type="component" value="Chromosome"/>
</dbReference>
<dbReference type="AlphaFoldDB" id="A0A223KUS9"/>
<reference evidence="3 4" key="1">
    <citation type="submission" date="2016-12" db="EMBL/GenBank/DDBJ databases">
        <title>The whole genome sequencing and assembly of Bacillus cohnii DSM 6307T strain.</title>
        <authorList>
            <person name="Lee Y.-J."/>
            <person name="Yi H."/>
            <person name="Bahn Y.-S."/>
            <person name="Kim J.F."/>
            <person name="Lee D.-W."/>
        </authorList>
    </citation>
    <scope>NUCLEOTIDE SEQUENCE [LARGE SCALE GENOMIC DNA]</scope>
    <source>
        <strain evidence="3 4">DSM 6307</strain>
    </source>
</reference>
<evidence type="ECO:0000313" key="3">
    <source>
        <dbReference type="EMBL" id="AST93239.1"/>
    </source>
</evidence>
<name>A0A223KUS9_9BACI</name>
<accession>A0A223KUS9</accession>
<evidence type="ECO:0000256" key="2">
    <source>
        <dbReference type="SAM" id="Phobius"/>
    </source>
</evidence>
<dbReference type="GO" id="GO:0097311">
    <property type="term" value="C:bacterial biofilm matrix"/>
    <property type="evidence" value="ECO:0007669"/>
    <property type="project" value="InterPro"/>
</dbReference>
<evidence type="ECO:0000313" key="4">
    <source>
        <dbReference type="Proteomes" id="UP000215224"/>
    </source>
</evidence>
<feature type="compositionally biased region" description="Basic and acidic residues" evidence="1">
    <location>
        <begin position="264"/>
        <end position="279"/>
    </location>
</feature>
<keyword evidence="2" id="KW-0472">Membrane</keyword>
<feature type="compositionally biased region" description="Acidic residues" evidence="1">
    <location>
        <begin position="199"/>
        <end position="233"/>
    </location>
</feature>
<keyword evidence="2" id="KW-1133">Transmembrane helix</keyword>
<keyword evidence="2" id="KW-0812">Transmembrane</keyword>